<dbReference type="PANTHER" id="PTHR47966:SF51">
    <property type="entry name" value="BETA-SITE APP-CLEAVING ENZYME, ISOFORM A-RELATED"/>
    <property type="match status" value="1"/>
</dbReference>
<keyword evidence="3" id="KW-0378">Hydrolase</keyword>
<dbReference type="InterPro" id="IPR001969">
    <property type="entry name" value="Aspartic_peptidase_AS"/>
</dbReference>
<dbReference type="InterPro" id="IPR034164">
    <property type="entry name" value="Pepsin-like_dom"/>
</dbReference>
<dbReference type="AlphaFoldDB" id="A0A9W8ZZF8"/>
<keyword evidence="3" id="KW-0645">Protease</keyword>
<evidence type="ECO:0000259" key="4">
    <source>
        <dbReference type="PROSITE" id="PS51767"/>
    </source>
</evidence>
<dbReference type="Gene3D" id="2.40.70.10">
    <property type="entry name" value="Acid Proteases"/>
    <property type="match status" value="2"/>
</dbReference>
<sequence>MYLSSLKFLARRAGRSHQRSIGGSSVVVSRIFEVQGSTSVQNVVACVAIKRVHLNTENITLGCRFGALRTWSNISALLCHDRPNSFFDRYFQQTTRDNCENPDINFVFISHPNKRTQKLLCIENLGPMAQVSSSGNQLLYSLSPMATAHSLGSMSFVATLFALCVTTFPILAGGLSPSPFIVPVQRLVNTPTTGHSLVRAGQARLQAFSKAHSQANDIPGDHAALAPPAASLTDQIVTFTINPVVNGKNFSLIVDTGSSNTWVGANPENRLQPGLGSDLFEVTYGSGAVLGDETTNTVNITPGLAVENQSIGNALLSEGFDGVDGIMGFGPVDLTQGTLLDNAESTIPTVMDNLFAQGTISNETLGVFLAPTTTDDPVNGELSFGGVDTSKMTGPMSFFQSTLPFWSISQSATFGGVTIMDTTTCVVDTGTTLLMLPEDAVTTYQDLTGATLDPTTGLLSITEAQLSNLTTLSFIGTDINGETQHFDLTPNAQLFPRAFNTEIGGSADDIFLITASSGSNDASTIDCIMGQSFLQRTYSAFVTPNGNPDAAGTVGFATTPFTDATTN</sequence>
<dbReference type="Proteomes" id="UP001150238">
    <property type="component" value="Unassembled WGS sequence"/>
</dbReference>
<dbReference type="PRINTS" id="PR00792">
    <property type="entry name" value="PEPSIN"/>
</dbReference>
<evidence type="ECO:0000256" key="1">
    <source>
        <dbReference type="ARBA" id="ARBA00007447"/>
    </source>
</evidence>
<reference evidence="5" key="1">
    <citation type="submission" date="2022-08" db="EMBL/GenBank/DDBJ databases">
        <authorList>
            <consortium name="DOE Joint Genome Institute"/>
            <person name="Min B."/>
            <person name="Riley R."/>
            <person name="Sierra-Patev S."/>
            <person name="Naranjo-Ortiz M."/>
            <person name="Looney B."/>
            <person name="Konkel Z."/>
            <person name="Slot J.C."/>
            <person name="Sakamoto Y."/>
            <person name="Steenwyk J.L."/>
            <person name="Rokas A."/>
            <person name="Carro J."/>
            <person name="Camarero S."/>
            <person name="Ferreira P."/>
            <person name="Molpeceres G."/>
            <person name="Ruiz-Duenas F.J."/>
            <person name="Serrano A."/>
            <person name="Henrissat B."/>
            <person name="Drula E."/>
            <person name="Hughes K.W."/>
            <person name="Mata J.L."/>
            <person name="Ishikawa N.K."/>
            <person name="Vargas-Isla R."/>
            <person name="Ushijima S."/>
            <person name="Smith C.A."/>
            <person name="Ahrendt S."/>
            <person name="Andreopoulos W."/>
            <person name="He G."/>
            <person name="Labutti K."/>
            <person name="Lipzen A."/>
            <person name="Ng V."/>
            <person name="Sandor L."/>
            <person name="Barry K."/>
            <person name="Martinez A.T."/>
            <person name="Xiao Y."/>
            <person name="Gibbons J.G."/>
            <person name="Terashima K."/>
            <person name="Hibbett D.S."/>
            <person name="Grigoriev I.V."/>
        </authorList>
    </citation>
    <scope>NUCLEOTIDE SEQUENCE</scope>
    <source>
        <strain evidence="5">Sp2 HRB7682 ss15</strain>
    </source>
</reference>
<dbReference type="PROSITE" id="PS00141">
    <property type="entry name" value="ASP_PROTEASE"/>
    <property type="match status" value="2"/>
</dbReference>
<reference evidence="5" key="2">
    <citation type="journal article" date="2023" name="Proc. Natl. Acad. Sci. U.S.A.">
        <title>A global phylogenomic analysis of the shiitake genus Lentinula.</title>
        <authorList>
            <person name="Sierra-Patev S."/>
            <person name="Min B."/>
            <person name="Naranjo-Ortiz M."/>
            <person name="Looney B."/>
            <person name="Konkel Z."/>
            <person name="Slot J.C."/>
            <person name="Sakamoto Y."/>
            <person name="Steenwyk J.L."/>
            <person name="Rokas A."/>
            <person name="Carro J."/>
            <person name="Camarero S."/>
            <person name="Ferreira P."/>
            <person name="Molpeceres G."/>
            <person name="Ruiz-Duenas F.J."/>
            <person name="Serrano A."/>
            <person name="Henrissat B."/>
            <person name="Drula E."/>
            <person name="Hughes K.W."/>
            <person name="Mata J.L."/>
            <person name="Ishikawa N.K."/>
            <person name="Vargas-Isla R."/>
            <person name="Ushijima S."/>
            <person name="Smith C.A."/>
            <person name="Donoghue J."/>
            <person name="Ahrendt S."/>
            <person name="Andreopoulos W."/>
            <person name="He G."/>
            <person name="LaButti K."/>
            <person name="Lipzen A."/>
            <person name="Ng V."/>
            <person name="Riley R."/>
            <person name="Sandor L."/>
            <person name="Barry K."/>
            <person name="Martinez A.T."/>
            <person name="Xiao Y."/>
            <person name="Gibbons J.G."/>
            <person name="Terashima K."/>
            <person name="Grigoriev I.V."/>
            <person name="Hibbett D."/>
        </authorList>
    </citation>
    <scope>NUCLEOTIDE SEQUENCE</scope>
    <source>
        <strain evidence="5">Sp2 HRB7682 ss15</strain>
    </source>
</reference>
<evidence type="ECO:0000313" key="6">
    <source>
        <dbReference type="Proteomes" id="UP001150238"/>
    </source>
</evidence>
<keyword evidence="2 3" id="KW-0064">Aspartyl protease</keyword>
<accession>A0A9W8ZZF8</accession>
<protein>
    <submittedName>
        <fullName evidence="5">Aspartic peptidase domain-containing protein</fullName>
    </submittedName>
</protein>
<name>A0A9W8ZZF8_9AGAR</name>
<proteinExistence type="inferred from homology"/>
<evidence type="ECO:0000256" key="2">
    <source>
        <dbReference type="ARBA" id="ARBA00022750"/>
    </source>
</evidence>
<dbReference type="PROSITE" id="PS51767">
    <property type="entry name" value="PEPTIDASE_A1"/>
    <property type="match status" value="1"/>
</dbReference>
<dbReference type="SUPFAM" id="SSF50630">
    <property type="entry name" value="Acid proteases"/>
    <property type="match status" value="1"/>
</dbReference>
<gene>
    <name evidence="5" type="ORF">C8J55DRAFT_522400</name>
</gene>
<dbReference type="GO" id="GO:0006508">
    <property type="term" value="P:proteolysis"/>
    <property type="evidence" value="ECO:0007669"/>
    <property type="project" value="UniProtKB-KW"/>
</dbReference>
<dbReference type="Pfam" id="PF00026">
    <property type="entry name" value="Asp"/>
    <property type="match status" value="1"/>
</dbReference>
<dbReference type="PANTHER" id="PTHR47966">
    <property type="entry name" value="BETA-SITE APP-CLEAVING ENZYME, ISOFORM A-RELATED"/>
    <property type="match status" value="1"/>
</dbReference>
<dbReference type="CDD" id="cd05471">
    <property type="entry name" value="pepsin_like"/>
    <property type="match status" value="1"/>
</dbReference>
<comment type="similarity">
    <text evidence="1 3">Belongs to the peptidase A1 family.</text>
</comment>
<dbReference type="InterPro" id="IPR033121">
    <property type="entry name" value="PEPTIDASE_A1"/>
</dbReference>
<dbReference type="GO" id="GO:0004190">
    <property type="term" value="F:aspartic-type endopeptidase activity"/>
    <property type="evidence" value="ECO:0007669"/>
    <property type="project" value="UniProtKB-KW"/>
</dbReference>
<dbReference type="InterPro" id="IPR021109">
    <property type="entry name" value="Peptidase_aspartic_dom_sf"/>
</dbReference>
<feature type="domain" description="Peptidase A1" evidence="4">
    <location>
        <begin position="237"/>
        <end position="557"/>
    </location>
</feature>
<dbReference type="EMBL" id="JANVFS010000031">
    <property type="protein sequence ID" value="KAJ4470670.1"/>
    <property type="molecule type" value="Genomic_DNA"/>
</dbReference>
<comment type="caution">
    <text evidence="5">The sequence shown here is derived from an EMBL/GenBank/DDBJ whole genome shotgun (WGS) entry which is preliminary data.</text>
</comment>
<evidence type="ECO:0000256" key="3">
    <source>
        <dbReference type="RuleBase" id="RU000454"/>
    </source>
</evidence>
<dbReference type="InterPro" id="IPR001461">
    <property type="entry name" value="Aspartic_peptidase_A1"/>
</dbReference>
<organism evidence="5 6">
    <name type="scientific">Lentinula lateritia</name>
    <dbReference type="NCBI Taxonomy" id="40482"/>
    <lineage>
        <taxon>Eukaryota</taxon>
        <taxon>Fungi</taxon>
        <taxon>Dikarya</taxon>
        <taxon>Basidiomycota</taxon>
        <taxon>Agaricomycotina</taxon>
        <taxon>Agaricomycetes</taxon>
        <taxon>Agaricomycetidae</taxon>
        <taxon>Agaricales</taxon>
        <taxon>Marasmiineae</taxon>
        <taxon>Omphalotaceae</taxon>
        <taxon>Lentinula</taxon>
    </lineage>
</organism>
<evidence type="ECO:0000313" key="5">
    <source>
        <dbReference type="EMBL" id="KAJ4470670.1"/>
    </source>
</evidence>